<gene>
    <name evidence="1" type="ORF">SAMN05660236_1367</name>
</gene>
<dbReference type="Proteomes" id="UP000190961">
    <property type="component" value="Unassembled WGS sequence"/>
</dbReference>
<dbReference type="AlphaFoldDB" id="A0A1T5JQN2"/>
<keyword evidence="2" id="KW-1185">Reference proteome</keyword>
<name>A0A1T5JQN2_9BACT</name>
<evidence type="ECO:0000313" key="1">
    <source>
        <dbReference type="EMBL" id="SKC53625.1"/>
    </source>
</evidence>
<protein>
    <submittedName>
        <fullName evidence="1">Uncharacterized protein</fullName>
    </submittedName>
</protein>
<proteinExistence type="predicted"/>
<evidence type="ECO:0000313" key="2">
    <source>
        <dbReference type="Proteomes" id="UP000190961"/>
    </source>
</evidence>
<sequence length="433" mass="50820">MNEIKLPYQSLYLDSSDKGMYQVFQLIKSRSSLTRKHGFITRKEVQRIADSNKESKSNFLRKLDKLVDAGYIVKNKWGFQLTSWKTINNNLKLYKYKKDTNGELTKKTYTPFVKAVLPETNDVKVIEVIMMYLLIVQIHNQYQFRANGSKRDKRKLRPKFPENFALSADKICQRGNYNSKMEVWRLLNFLENVGLADIDRGAKVAGSYNECSTITLYPLYKASWNNLYKSRRAPSLRQQIESIPKPVKTKRVLLKPSEKKVKKVVEYSSVENLLYKCLNAGMQDILVDEDVLSYAYKTKAGKRRKVIKSQFSEILVHVLNDKDLRNILMTVFKPENFLITEKEGSYFDSNPDTFAKDRYKFFKYHHVQLVEAGGNFEIGNFFYSRSDRRNEIAFRLAKGPFFAPYVYKDGIYQYYYDSLDYERIIEELSKLSL</sequence>
<dbReference type="RefSeq" id="WP_079685910.1">
    <property type="nucleotide sequence ID" value="NZ_FUZU01000001.1"/>
</dbReference>
<reference evidence="1 2" key="1">
    <citation type="submission" date="2017-02" db="EMBL/GenBank/DDBJ databases">
        <authorList>
            <person name="Peterson S.W."/>
        </authorList>
    </citation>
    <scope>NUCLEOTIDE SEQUENCE [LARGE SCALE GENOMIC DNA]</scope>
    <source>
        <strain evidence="1 2">DSM 25262</strain>
    </source>
</reference>
<dbReference type="EMBL" id="FUZU01000001">
    <property type="protein sequence ID" value="SKC53625.1"/>
    <property type="molecule type" value="Genomic_DNA"/>
</dbReference>
<organism evidence="1 2">
    <name type="scientific">Ohtaekwangia koreensis</name>
    <dbReference type="NCBI Taxonomy" id="688867"/>
    <lineage>
        <taxon>Bacteria</taxon>
        <taxon>Pseudomonadati</taxon>
        <taxon>Bacteroidota</taxon>
        <taxon>Cytophagia</taxon>
        <taxon>Cytophagales</taxon>
        <taxon>Fulvivirgaceae</taxon>
        <taxon>Ohtaekwangia</taxon>
    </lineage>
</organism>
<accession>A0A1T5JQN2</accession>